<comment type="caution">
    <text evidence="1">The sequence shown here is derived from an EMBL/GenBank/DDBJ whole genome shotgun (WGS) entry which is preliminary data.</text>
</comment>
<organism evidence="1 2">
    <name type="scientific">Candidatus Tidjanibacter faecipullorum</name>
    <dbReference type="NCBI Taxonomy" id="2838766"/>
    <lineage>
        <taxon>Bacteria</taxon>
        <taxon>Pseudomonadati</taxon>
        <taxon>Bacteroidota</taxon>
        <taxon>Bacteroidia</taxon>
        <taxon>Bacteroidales</taxon>
        <taxon>Rikenellaceae</taxon>
        <taxon>Tidjanibacter</taxon>
    </lineage>
</organism>
<evidence type="ECO:0000313" key="2">
    <source>
        <dbReference type="Proteomes" id="UP000824014"/>
    </source>
</evidence>
<dbReference type="Proteomes" id="UP000824014">
    <property type="component" value="Unassembled WGS sequence"/>
</dbReference>
<protein>
    <submittedName>
        <fullName evidence="1">Uncharacterized protein</fullName>
    </submittedName>
</protein>
<gene>
    <name evidence="1" type="ORF">H9816_04060</name>
</gene>
<name>A0A9D2DDL7_9BACT</name>
<reference evidence="1" key="2">
    <citation type="submission" date="2021-04" db="EMBL/GenBank/DDBJ databases">
        <authorList>
            <person name="Gilroy R."/>
        </authorList>
    </citation>
    <scope>NUCLEOTIDE SEQUENCE</scope>
    <source>
        <strain evidence="1">ChiHjej11B10-19426</strain>
    </source>
</reference>
<reference evidence="1" key="1">
    <citation type="journal article" date="2021" name="PeerJ">
        <title>Extensive microbial diversity within the chicken gut microbiome revealed by metagenomics and culture.</title>
        <authorList>
            <person name="Gilroy R."/>
            <person name="Ravi A."/>
            <person name="Getino M."/>
            <person name="Pursley I."/>
            <person name="Horton D.L."/>
            <person name="Alikhan N.F."/>
            <person name="Baker D."/>
            <person name="Gharbi K."/>
            <person name="Hall N."/>
            <person name="Watson M."/>
            <person name="Adriaenssens E.M."/>
            <person name="Foster-Nyarko E."/>
            <person name="Jarju S."/>
            <person name="Secka A."/>
            <person name="Antonio M."/>
            <person name="Oren A."/>
            <person name="Chaudhuri R.R."/>
            <person name="La Ragione R."/>
            <person name="Hildebrand F."/>
            <person name="Pallen M.J."/>
        </authorList>
    </citation>
    <scope>NUCLEOTIDE SEQUENCE</scope>
    <source>
        <strain evidence="1">ChiHjej11B10-19426</strain>
    </source>
</reference>
<dbReference type="EMBL" id="DXCC01000012">
    <property type="protein sequence ID" value="HIZ15067.1"/>
    <property type="molecule type" value="Genomic_DNA"/>
</dbReference>
<evidence type="ECO:0000313" key="1">
    <source>
        <dbReference type="EMBL" id="HIZ15067.1"/>
    </source>
</evidence>
<sequence>MENGTGSVELDEATATLVQGAVIDMVEQVEAGRASARLRRMAMELDRTPRTVGALDEEGRALLREAVERFTEQLREAAHVALLRKVEEELR</sequence>
<dbReference type="AlphaFoldDB" id="A0A9D2DDL7"/>
<accession>A0A9D2DDL7</accession>
<proteinExistence type="predicted"/>